<keyword evidence="13" id="KW-0436">Ligase</keyword>
<name>A0A7C3KE09_9CYAN</name>
<dbReference type="InterPro" id="IPR029055">
    <property type="entry name" value="Ntn_hydrolases_N"/>
</dbReference>
<dbReference type="GO" id="GO:0004066">
    <property type="term" value="F:asparagine synthase (glutamine-hydrolyzing) activity"/>
    <property type="evidence" value="ECO:0007669"/>
    <property type="project" value="UniProtKB-EC"/>
</dbReference>
<evidence type="ECO:0000259" key="12">
    <source>
        <dbReference type="PROSITE" id="PS51278"/>
    </source>
</evidence>
<evidence type="ECO:0000256" key="5">
    <source>
        <dbReference type="ARBA" id="ARBA00022840"/>
    </source>
</evidence>
<evidence type="ECO:0000256" key="4">
    <source>
        <dbReference type="ARBA" id="ARBA00022741"/>
    </source>
</evidence>
<dbReference type="CDD" id="cd00712">
    <property type="entry name" value="AsnB"/>
    <property type="match status" value="1"/>
</dbReference>
<evidence type="ECO:0000256" key="9">
    <source>
        <dbReference type="PIRSR" id="PIRSR001589-1"/>
    </source>
</evidence>
<dbReference type="InterPro" id="IPR001962">
    <property type="entry name" value="Asn_synthase"/>
</dbReference>
<dbReference type="Gene3D" id="3.40.50.620">
    <property type="entry name" value="HUPs"/>
    <property type="match status" value="1"/>
</dbReference>
<keyword evidence="7 9" id="KW-0315">Glutamine amidotransferase</keyword>
<proteinExistence type="inferred from homology"/>
<feature type="domain" description="Glutamine amidotransferase type-2" evidence="12">
    <location>
        <begin position="2"/>
        <end position="213"/>
    </location>
</feature>
<dbReference type="InterPro" id="IPR017932">
    <property type="entry name" value="GATase_2_dom"/>
</dbReference>
<evidence type="ECO:0000256" key="2">
    <source>
        <dbReference type="ARBA" id="ARBA00005752"/>
    </source>
</evidence>
<comment type="pathway">
    <text evidence="1">Amino-acid biosynthesis; L-asparagine biosynthesis; L-asparagine from L-aspartate (L-Gln route): step 1/1.</text>
</comment>
<dbReference type="PANTHER" id="PTHR43284">
    <property type="entry name" value="ASPARAGINE SYNTHETASE (GLUTAMINE-HYDROLYZING)"/>
    <property type="match status" value="1"/>
</dbReference>
<organism evidence="13">
    <name type="scientific">Oscillatoriales cyanobacterium SpSt-418</name>
    <dbReference type="NCBI Taxonomy" id="2282169"/>
    <lineage>
        <taxon>Bacteria</taxon>
        <taxon>Bacillati</taxon>
        <taxon>Cyanobacteriota</taxon>
        <taxon>Cyanophyceae</taxon>
        <taxon>Oscillatoriophycideae</taxon>
        <taxon>Oscillatoriales</taxon>
    </lineage>
</organism>
<comment type="similarity">
    <text evidence="2">Belongs to the asparagine synthetase family.</text>
</comment>
<feature type="binding site" evidence="10">
    <location>
        <position position="290"/>
    </location>
    <ligand>
        <name>ATP</name>
        <dbReference type="ChEBI" id="CHEBI:30616"/>
    </ligand>
</feature>
<comment type="catalytic activity">
    <reaction evidence="8">
        <text>L-aspartate + L-glutamine + ATP + H2O = L-asparagine + L-glutamate + AMP + diphosphate + H(+)</text>
        <dbReference type="Rhea" id="RHEA:12228"/>
        <dbReference type="ChEBI" id="CHEBI:15377"/>
        <dbReference type="ChEBI" id="CHEBI:15378"/>
        <dbReference type="ChEBI" id="CHEBI:29985"/>
        <dbReference type="ChEBI" id="CHEBI:29991"/>
        <dbReference type="ChEBI" id="CHEBI:30616"/>
        <dbReference type="ChEBI" id="CHEBI:33019"/>
        <dbReference type="ChEBI" id="CHEBI:58048"/>
        <dbReference type="ChEBI" id="CHEBI:58359"/>
        <dbReference type="ChEBI" id="CHEBI:456215"/>
        <dbReference type="EC" id="6.3.5.4"/>
    </reaction>
</comment>
<dbReference type="EMBL" id="DSRU01000094">
    <property type="protein sequence ID" value="HFM97605.1"/>
    <property type="molecule type" value="Genomic_DNA"/>
</dbReference>
<evidence type="ECO:0000256" key="10">
    <source>
        <dbReference type="PIRSR" id="PIRSR001589-2"/>
    </source>
</evidence>
<protein>
    <recommendedName>
        <fullName evidence="3">asparagine synthase (glutamine-hydrolyzing)</fullName>
        <ecNumber evidence="3">6.3.5.4</ecNumber>
    </recommendedName>
</protein>
<evidence type="ECO:0000256" key="8">
    <source>
        <dbReference type="ARBA" id="ARBA00048741"/>
    </source>
</evidence>
<dbReference type="PROSITE" id="PS51278">
    <property type="entry name" value="GATASE_TYPE_2"/>
    <property type="match status" value="1"/>
</dbReference>
<feature type="binding site" evidence="10">
    <location>
        <position position="100"/>
    </location>
    <ligand>
        <name>L-glutamine</name>
        <dbReference type="ChEBI" id="CHEBI:58359"/>
    </ligand>
</feature>
<dbReference type="CDD" id="cd01991">
    <property type="entry name" value="Asn_synthase_B_C"/>
    <property type="match status" value="1"/>
</dbReference>
<dbReference type="GO" id="GO:0005829">
    <property type="term" value="C:cytosol"/>
    <property type="evidence" value="ECO:0007669"/>
    <property type="project" value="TreeGrafter"/>
</dbReference>
<evidence type="ECO:0000313" key="13">
    <source>
        <dbReference type="EMBL" id="HFM97605.1"/>
    </source>
</evidence>
<dbReference type="SUPFAM" id="SSF52402">
    <property type="entry name" value="Adenine nucleotide alpha hydrolases-like"/>
    <property type="match status" value="1"/>
</dbReference>
<dbReference type="SUPFAM" id="SSF56235">
    <property type="entry name" value="N-terminal nucleophile aminohydrolases (Ntn hydrolases)"/>
    <property type="match status" value="1"/>
</dbReference>
<dbReference type="EC" id="6.3.5.4" evidence="3"/>
<dbReference type="InterPro" id="IPR006426">
    <property type="entry name" value="Asn_synth_AEB"/>
</dbReference>
<dbReference type="Pfam" id="PF13537">
    <property type="entry name" value="GATase_7"/>
    <property type="match status" value="1"/>
</dbReference>
<comment type="caution">
    <text evidence="13">The sequence shown here is derived from an EMBL/GenBank/DDBJ whole genome shotgun (WGS) entry which is preliminary data.</text>
</comment>
<dbReference type="InterPro" id="IPR014729">
    <property type="entry name" value="Rossmann-like_a/b/a_fold"/>
</dbReference>
<keyword evidence="6 9" id="KW-0061">Asparagine biosynthesis</keyword>
<keyword evidence="5 10" id="KW-0067">ATP-binding</keyword>
<dbReference type="NCBIfam" id="TIGR01536">
    <property type="entry name" value="asn_synth_AEB"/>
    <property type="match status" value="1"/>
</dbReference>
<feature type="site" description="Important for beta-aspartyl-AMP intermediate formation" evidence="11">
    <location>
        <position position="366"/>
    </location>
</feature>
<reference evidence="13" key="1">
    <citation type="journal article" date="2020" name="mSystems">
        <title>Genome- and Community-Level Interaction Insights into Carbon Utilization and Element Cycling Functions of Hydrothermarchaeota in Hydrothermal Sediment.</title>
        <authorList>
            <person name="Zhou Z."/>
            <person name="Liu Y."/>
            <person name="Xu W."/>
            <person name="Pan J."/>
            <person name="Luo Z.H."/>
            <person name="Li M."/>
        </authorList>
    </citation>
    <scope>NUCLEOTIDE SEQUENCE [LARGE SCALE GENOMIC DNA]</scope>
    <source>
        <strain evidence="13">SpSt-418</strain>
    </source>
</reference>
<dbReference type="PANTHER" id="PTHR43284:SF1">
    <property type="entry name" value="ASPARAGINE SYNTHETASE"/>
    <property type="match status" value="1"/>
</dbReference>
<feature type="active site" description="For GATase activity" evidence="9">
    <location>
        <position position="2"/>
    </location>
</feature>
<dbReference type="InterPro" id="IPR051786">
    <property type="entry name" value="ASN_synthetase/amidase"/>
</dbReference>
<dbReference type="Gene3D" id="3.60.20.10">
    <property type="entry name" value="Glutamine Phosphoribosylpyrophosphate, subunit 1, domain 1"/>
    <property type="match status" value="1"/>
</dbReference>
<accession>A0A7C3KE09</accession>
<evidence type="ECO:0000256" key="7">
    <source>
        <dbReference type="ARBA" id="ARBA00022962"/>
    </source>
</evidence>
<dbReference type="AlphaFoldDB" id="A0A7C3KE09"/>
<evidence type="ECO:0000256" key="3">
    <source>
        <dbReference type="ARBA" id="ARBA00012737"/>
    </source>
</evidence>
<dbReference type="GO" id="GO:0005524">
    <property type="term" value="F:ATP binding"/>
    <property type="evidence" value="ECO:0007669"/>
    <property type="project" value="UniProtKB-KW"/>
</dbReference>
<evidence type="ECO:0000256" key="6">
    <source>
        <dbReference type="ARBA" id="ARBA00022888"/>
    </source>
</evidence>
<dbReference type="PIRSF" id="PIRSF001589">
    <property type="entry name" value="Asn_synthetase_glu-h"/>
    <property type="match status" value="1"/>
</dbReference>
<dbReference type="Pfam" id="PF00733">
    <property type="entry name" value="Asn_synthase"/>
    <property type="match status" value="1"/>
</dbReference>
<gene>
    <name evidence="13" type="primary">asnB</name>
    <name evidence="13" type="ORF">ENR64_07515</name>
</gene>
<keyword evidence="9" id="KW-0028">Amino-acid biosynthesis</keyword>
<dbReference type="GO" id="GO:0006529">
    <property type="term" value="P:asparagine biosynthetic process"/>
    <property type="evidence" value="ECO:0007669"/>
    <property type="project" value="UniProtKB-KW"/>
</dbReference>
<dbReference type="InterPro" id="IPR033738">
    <property type="entry name" value="AsnB_N"/>
</dbReference>
<keyword evidence="4 10" id="KW-0547">Nucleotide-binding</keyword>
<evidence type="ECO:0000256" key="11">
    <source>
        <dbReference type="PIRSR" id="PIRSR001589-3"/>
    </source>
</evidence>
<sequence length="662" mass="76004">MCGIVGVLNLNKAQPIPERVLRQMLGMIRHRGPDEFGIYRDEWVNLGNARLSIVDLAGGQQPISNEDGTLWIVFNGEIFNHHELRPELEKRGHRFKTHCDTEVILHLYEEHGTDCLNYLNGQFAIAIWDTRNQRLFMARDRLGVRPLFYTQSDGQLIFGSEIKTLLAHPAVTAEMEPAAVSQVFTFWSAQTPNTVFKNIYVLPPGHYLIAQSGQIRIQPYWELDFDTQPSLHSSPQDYLAEFEQLLIDSTLLRLRADVPVGAYLSGGLDSSTTTAIIRKYTQNPLETFSISFSDSEFDESEFQRRMADVLGTHHQVVYCTHADIGNVFPEVIWHTETPMLRTAPAPMMLLSRLVREHDFKVVITGEGADEFLGGYDIFKEMVVRRFWAKNPDSAWRPLLLRRLYPEIGRLGGSNERFLMSFFKKQLTETEMPFYSHLIRWSNGARLQRLLLNPPQATPLEQAEQLVPIPEKFHQWSPLARAQYLEITTFLSPYLLSSQGDRVAMANSVEGRFPFLDYRVVEFCNRLPAQLKLRGLNEKWLLRQLASKLLPADIWQRRKRPYRAPIHRSFFHAQTPDYVTDLLSECALKESGLFNPLAVEQLVRKTQSGLQLSEVDDMAIAGVLSAQLTYHHFVKDFNTRLSPITDSDRVKVVTNNMKEEVMV</sequence>
<evidence type="ECO:0000256" key="1">
    <source>
        <dbReference type="ARBA" id="ARBA00005187"/>
    </source>
</evidence>